<gene>
    <name evidence="2" type="ORF">Taro_040660</name>
</gene>
<reference evidence="2" key="1">
    <citation type="submission" date="2017-07" db="EMBL/GenBank/DDBJ databases">
        <title>Taro Niue Genome Assembly and Annotation.</title>
        <authorList>
            <person name="Atibalentja N."/>
            <person name="Keating K."/>
            <person name="Fields C.J."/>
        </authorList>
    </citation>
    <scope>NUCLEOTIDE SEQUENCE</scope>
    <source>
        <strain evidence="2">Niue_2</strain>
        <tissue evidence="2">Leaf</tissue>
    </source>
</reference>
<evidence type="ECO:0000256" key="1">
    <source>
        <dbReference type="SAM" id="SignalP"/>
    </source>
</evidence>
<name>A0A843WTN5_COLES</name>
<accession>A0A843WTN5</accession>
<keyword evidence="3" id="KW-1185">Reference proteome</keyword>
<organism evidence="2 3">
    <name type="scientific">Colocasia esculenta</name>
    <name type="common">Wild taro</name>
    <name type="synonym">Arum esculentum</name>
    <dbReference type="NCBI Taxonomy" id="4460"/>
    <lineage>
        <taxon>Eukaryota</taxon>
        <taxon>Viridiplantae</taxon>
        <taxon>Streptophyta</taxon>
        <taxon>Embryophyta</taxon>
        <taxon>Tracheophyta</taxon>
        <taxon>Spermatophyta</taxon>
        <taxon>Magnoliopsida</taxon>
        <taxon>Liliopsida</taxon>
        <taxon>Araceae</taxon>
        <taxon>Aroideae</taxon>
        <taxon>Colocasieae</taxon>
        <taxon>Colocasia</taxon>
    </lineage>
</organism>
<dbReference type="Proteomes" id="UP000652761">
    <property type="component" value="Unassembled WGS sequence"/>
</dbReference>
<proteinExistence type="predicted"/>
<feature type="chain" id="PRO_5033004457" evidence="1">
    <location>
        <begin position="25"/>
        <end position="85"/>
    </location>
</feature>
<feature type="signal peptide" evidence="1">
    <location>
        <begin position="1"/>
        <end position="24"/>
    </location>
</feature>
<keyword evidence="1" id="KW-0732">Signal</keyword>
<comment type="caution">
    <text evidence="2">The sequence shown here is derived from an EMBL/GenBank/DDBJ whole genome shotgun (WGS) entry which is preliminary data.</text>
</comment>
<evidence type="ECO:0000313" key="2">
    <source>
        <dbReference type="EMBL" id="MQM07815.1"/>
    </source>
</evidence>
<evidence type="ECO:0000313" key="3">
    <source>
        <dbReference type="Proteomes" id="UP000652761"/>
    </source>
</evidence>
<dbReference type="EMBL" id="NMUH01003960">
    <property type="protein sequence ID" value="MQM07815.1"/>
    <property type="molecule type" value="Genomic_DNA"/>
</dbReference>
<dbReference type="AlphaFoldDB" id="A0A843WTN5"/>
<protein>
    <submittedName>
        <fullName evidence="2">Uncharacterized protein</fullName>
    </submittedName>
</protein>
<sequence>MNHHFYHNLQIWFLFLKFLPFRKFLWEEHDGKNRMLFLGVPLDSFLPSLDFLVFLPARCSIDWHIHGWHYLVLGLYGMNDTDNIR</sequence>